<evidence type="ECO:0000313" key="2">
    <source>
        <dbReference type="EMBL" id="CAB4942284.1"/>
    </source>
</evidence>
<protein>
    <submittedName>
        <fullName evidence="2">Unannotated protein</fullName>
    </submittedName>
</protein>
<dbReference type="AlphaFoldDB" id="A0A6J7JIB4"/>
<reference evidence="2" key="1">
    <citation type="submission" date="2020-05" db="EMBL/GenBank/DDBJ databases">
        <authorList>
            <person name="Chiriac C."/>
            <person name="Salcher M."/>
            <person name="Ghai R."/>
            <person name="Kavagutti S V."/>
        </authorList>
    </citation>
    <scope>NUCLEOTIDE SEQUENCE</scope>
</reference>
<proteinExistence type="predicted"/>
<dbReference type="EMBL" id="CAFBMK010000254">
    <property type="protein sequence ID" value="CAB4942284.1"/>
    <property type="molecule type" value="Genomic_DNA"/>
</dbReference>
<accession>A0A6J7JIB4</accession>
<name>A0A6J7JIB4_9ZZZZ</name>
<feature type="region of interest" description="Disordered" evidence="1">
    <location>
        <begin position="1"/>
        <end position="30"/>
    </location>
</feature>
<dbReference type="InterPro" id="IPR049574">
    <property type="entry name" value="CrtA-like"/>
</dbReference>
<dbReference type="CDD" id="cd21650">
    <property type="entry name" value="CrtA-like"/>
    <property type="match status" value="1"/>
</dbReference>
<organism evidence="2">
    <name type="scientific">freshwater metagenome</name>
    <dbReference type="NCBI Taxonomy" id="449393"/>
    <lineage>
        <taxon>unclassified sequences</taxon>
        <taxon>metagenomes</taxon>
        <taxon>ecological metagenomes</taxon>
    </lineage>
</organism>
<evidence type="ECO:0000256" key="1">
    <source>
        <dbReference type="SAM" id="MobiDB-lite"/>
    </source>
</evidence>
<sequence>MTTPPPPAPRSSAAPDPTRHPDDRTTVPSADFLTVDVYDHPVRRTPAQRRAAKAALAGPLPGLRASTVNHADNGTTHLVPRLSGTCLVLAWDSREAAEDAWAGPLRAALRRPGDFRMDGEVARSRVERDGDDWYGWRPSAEGAEGIGRGEPLVAVVHGVLRPRHLTTFLKDNLHAASRAAHHPGHRGSVDVFSKVPFEHTSISLWSSLEQAQDFAYKPGGHAHGMKRARELDTHHTGVYLQVRPLASAGGLGRDAPSYPELPPTAR</sequence>
<gene>
    <name evidence="2" type="ORF">UFOPK3564_03020</name>
</gene>